<evidence type="ECO:0000313" key="1">
    <source>
        <dbReference type="EMBL" id="KAA9346317.1"/>
    </source>
</evidence>
<dbReference type="EMBL" id="VTWS01000011">
    <property type="protein sequence ID" value="KAA9346317.1"/>
    <property type="molecule type" value="Genomic_DNA"/>
</dbReference>
<dbReference type="AlphaFoldDB" id="A0A5N1J6H9"/>
<dbReference type="Proteomes" id="UP000326344">
    <property type="component" value="Unassembled WGS sequence"/>
</dbReference>
<comment type="caution">
    <text evidence="1">The sequence shown here is derived from an EMBL/GenBank/DDBJ whole genome shotgun (WGS) entry which is preliminary data.</text>
</comment>
<organism evidence="1 2">
    <name type="scientific">Larkinella humicola</name>
    <dbReference type="NCBI Taxonomy" id="2607654"/>
    <lineage>
        <taxon>Bacteria</taxon>
        <taxon>Pseudomonadati</taxon>
        <taxon>Bacteroidota</taxon>
        <taxon>Cytophagia</taxon>
        <taxon>Cytophagales</taxon>
        <taxon>Spirosomataceae</taxon>
        <taxon>Larkinella</taxon>
    </lineage>
</organism>
<sequence length="104" mass="11952">MRAPFALSWLTSQSSLQTCQDERTALLRENSRRQALFDSIQYAGQLAHGQQIISTQQQRIHDLQEKMVRDSLQHLSELDALGAIVDYVTPKNTVGSRRDSRRQR</sequence>
<protein>
    <submittedName>
        <fullName evidence="1">Uncharacterized protein</fullName>
    </submittedName>
</protein>
<evidence type="ECO:0000313" key="2">
    <source>
        <dbReference type="Proteomes" id="UP000326344"/>
    </source>
</evidence>
<gene>
    <name evidence="1" type="ORF">F0P93_29050</name>
</gene>
<accession>A0A5N1J6H9</accession>
<name>A0A5N1J6H9_9BACT</name>
<dbReference type="RefSeq" id="WP_150881311.1">
    <property type="nucleotide sequence ID" value="NZ_VTWS01000011.1"/>
</dbReference>
<proteinExistence type="predicted"/>
<reference evidence="1 2" key="1">
    <citation type="submission" date="2019-09" db="EMBL/GenBank/DDBJ databases">
        <title>Genome Sequence of Larkinella sp MA1.</title>
        <authorList>
            <person name="Srinivasan S."/>
        </authorList>
    </citation>
    <scope>NUCLEOTIDE SEQUENCE [LARGE SCALE GENOMIC DNA]</scope>
    <source>
        <strain evidence="1 2">MA1</strain>
    </source>
</reference>
<keyword evidence="2" id="KW-1185">Reference proteome</keyword>